<protein>
    <recommendedName>
        <fullName evidence="1">NAD-dependent epimerase/dehydratase domain-containing protein</fullName>
    </recommendedName>
</protein>
<sequence length="340" mass="36735">MPRLFLTGATGYIGGAVLTRLLAHPLQHTFDITILVRSEEKAATFNRIFGQKHNLSAVAGSYSDLDLLKKLASNSDVVFACADADDLPAAKAILDGLRDKHSSGGSPILVHTVCVLSDSADGMHSSQPVYSDLDIPQLETLPPSQPHRDVDRALVEADSEGYVKTFIILPSTIYGFASGPLVEAGLQNYRSQQIPRLVDVSLKRGQGGMVGKGKNVWGNVHIDDVANLYLRIFDLVAENSPPSDFAHGRAGFYFAEHGEHTLYQVGEAIAKILSGMGKGTSVPTTFTDEEIRLYFPNGTSLGSNSRCRAFRGINIGWKPAMNTQDMLYSIKAEVEAALSV</sequence>
<dbReference type="GO" id="GO:0004029">
    <property type="term" value="F:aldehyde dehydrogenase (NAD+) activity"/>
    <property type="evidence" value="ECO:0007669"/>
    <property type="project" value="TreeGrafter"/>
</dbReference>
<comment type="caution">
    <text evidence="2">The sequence shown here is derived from an EMBL/GenBank/DDBJ whole genome shotgun (WGS) entry which is preliminary data.</text>
</comment>
<gene>
    <name evidence="2" type="ORF">R3P38DRAFT_3313147</name>
</gene>
<dbReference type="AlphaFoldDB" id="A0AAW0C1F3"/>
<reference evidence="2 3" key="1">
    <citation type="journal article" date="2024" name="J Genomics">
        <title>Draft genome sequencing and assembly of Favolaschia claudopus CIRM-BRFM 2984 isolated from oak limbs.</title>
        <authorList>
            <person name="Navarro D."/>
            <person name="Drula E."/>
            <person name="Chaduli D."/>
            <person name="Cazenave R."/>
            <person name="Ahrendt S."/>
            <person name="Wang J."/>
            <person name="Lipzen A."/>
            <person name="Daum C."/>
            <person name="Barry K."/>
            <person name="Grigoriev I.V."/>
            <person name="Favel A."/>
            <person name="Rosso M.N."/>
            <person name="Martin F."/>
        </authorList>
    </citation>
    <scope>NUCLEOTIDE SEQUENCE [LARGE SCALE GENOMIC DNA]</scope>
    <source>
        <strain evidence="2 3">CIRM-BRFM 2984</strain>
    </source>
</reference>
<evidence type="ECO:0000313" key="3">
    <source>
        <dbReference type="Proteomes" id="UP001362999"/>
    </source>
</evidence>
<dbReference type="InterPro" id="IPR001509">
    <property type="entry name" value="Epimerase_deHydtase"/>
</dbReference>
<dbReference type="PANTHER" id="PTHR48079:SF6">
    <property type="entry name" value="NAD(P)-BINDING DOMAIN-CONTAINING PROTEIN-RELATED"/>
    <property type="match status" value="1"/>
</dbReference>
<dbReference type="Gene3D" id="3.40.50.720">
    <property type="entry name" value="NAD(P)-binding Rossmann-like Domain"/>
    <property type="match status" value="1"/>
</dbReference>
<evidence type="ECO:0000313" key="2">
    <source>
        <dbReference type="EMBL" id="KAK7033075.1"/>
    </source>
</evidence>
<keyword evidence="3" id="KW-1185">Reference proteome</keyword>
<dbReference type="Pfam" id="PF01370">
    <property type="entry name" value="Epimerase"/>
    <property type="match status" value="1"/>
</dbReference>
<name>A0AAW0C1F3_9AGAR</name>
<dbReference type="EMBL" id="JAWWNJ010000023">
    <property type="protein sequence ID" value="KAK7033075.1"/>
    <property type="molecule type" value="Genomic_DNA"/>
</dbReference>
<organism evidence="2 3">
    <name type="scientific">Favolaschia claudopus</name>
    <dbReference type="NCBI Taxonomy" id="2862362"/>
    <lineage>
        <taxon>Eukaryota</taxon>
        <taxon>Fungi</taxon>
        <taxon>Dikarya</taxon>
        <taxon>Basidiomycota</taxon>
        <taxon>Agaricomycotina</taxon>
        <taxon>Agaricomycetes</taxon>
        <taxon>Agaricomycetidae</taxon>
        <taxon>Agaricales</taxon>
        <taxon>Marasmiineae</taxon>
        <taxon>Mycenaceae</taxon>
        <taxon>Favolaschia</taxon>
    </lineage>
</organism>
<evidence type="ECO:0000259" key="1">
    <source>
        <dbReference type="Pfam" id="PF01370"/>
    </source>
</evidence>
<feature type="domain" description="NAD-dependent epimerase/dehydratase" evidence="1">
    <location>
        <begin position="5"/>
        <end position="244"/>
    </location>
</feature>
<dbReference type="Proteomes" id="UP001362999">
    <property type="component" value="Unassembled WGS sequence"/>
</dbReference>
<dbReference type="PANTHER" id="PTHR48079">
    <property type="entry name" value="PROTEIN YEEZ"/>
    <property type="match status" value="1"/>
</dbReference>
<proteinExistence type="predicted"/>
<dbReference type="InterPro" id="IPR051783">
    <property type="entry name" value="NAD(P)-dependent_oxidoreduct"/>
</dbReference>
<dbReference type="SUPFAM" id="SSF51735">
    <property type="entry name" value="NAD(P)-binding Rossmann-fold domains"/>
    <property type="match status" value="1"/>
</dbReference>
<dbReference type="GO" id="GO:0005737">
    <property type="term" value="C:cytoplasm"/>
    <property type="evidence" value="ECO:0007669"/>
    <property type="project" value="TreeGrafter"/>
</dbReference>
<accession>A0AAW0C1F3</accession>
<dbReference type="InterPro" id="IPR036291">
    <property type="entry name" value="NAD(P)-bd_dom_sf"/>
</dbReference>